<keyword evidence="9" id="KW-0472">Membrane</keyword>
<dbReference type="PANTHER" id="PTHR42771:SF4">
    <property type="entry name" value="IRON(3+)-HYDROXAMATE IMPORT ATP-BINDING PROTEIN FHUC"/>
    <property type="match status" value="1"/>
</dbReference>
<name>A0ABS3MZZ9_9BACI</name>
<keyword evidence="2" id="KW-0813">Transport</keyword>
<evidence type="ECO:0000259" key="10">
    <source>
        <dbReference type="PROSITE" id="PS50893"/>
    </source>
</evidence>
<evidence type="ECO:0000256" key="5">
    <source>
        <dbReference type="ARBA" id="ARBA00022741"/>
    </source>
</evidence>
<evidence type="ECO:0000256" key="8">
    <source>
        <dbReference type="ARBA" id="ARBA00023065"/>
    </source>
</evidence>
<keyword evidence="4" id="KW-0410">Iron transport</keyword>
<evidence type="ECO:0000256" key="3">
    <source>
        <dbReference type="ARBA" id="ARBA00022475"/>
    </source>
</evidence>
<dbReference type="Pfam" id="PF00005">
    <property type="entry name" value="ABC_tran"/>
    <property type="match status" value="1"/>
</dbReference>
<comment type="subcellular location">
    <subcellularLocation>
        <location evidence="1">Cell membrane</location>
        <topology evidence="1">Peripheral membrane protein</topology>
    </subcellularLocation>
</comment>
<dbReference type="Proteomes" id="UP000663981">
    <property type="component" value="Unassembled WGS sequence"/>
</dbReference>
<dbReference type="SMART" id="SM00382">
    <property type="entry name" value="AAA"/>
    <property type="match status" value="1"/>
</dbReference>
<keyword evidence="12" id="KW-1185">Reference proteome</keyword>
<evidence type="ECO:0000313" key="11">
    <source>
        <dbReference type="EMBL" id="MBO1511390.1"/>
    </source>
</evidence>
<accession>A0ABS3MZZ9</accession>
<organism evidence="11 12">
    <name type="scientific">Metabacillus bambusae</name>
    <dbReference type="NCBI Taxonomy" id="2795218"/>
    <lineage>
        <taxon>Bacteria</taxon>
        <taxon>Bacillati</taxon>
        <taxon>Bacillota</taxon>
        <taxon>Bacilli</taxon>
        <taxon>Bacillales</taxon>
        <taxon>Bacillaceae</taxon>
        <taxon>Metabacillus</taxon>
    </lineage>
</organism>
<keyword evidence="5" id="KW-0547">Nucleotide-binding</keyword>
<evidence type="ECO:0000256" key="6">
    <source>
        <dbReference type="ARBA" id="ARBA00022840"/>
    </source>
</evidence>
<dbReference type="EMBL" id="JAGDEL010000004">
    <property type="protein sequence ID" value="MBO1511390.1"/>
    <property type="molecule type" value="Genomic_DNA"/>
</dbReference>
<dbReference type="InterPro" id="IPR017871">
    <property type="entry name" value="ABC_transporter-like_CS"/>
</dbReference>
<proteinExistence type="predicted"/>
<sequence>MFRVSADKIEVKYDKKIILKDLLLHIPNKSISTIVGPNGCGKSTLLKTLTKLLAYSKGQILLDGQELNSYKTKELAQKMALLPQSQIAPAHITVRELVAYGRYPHQGNFGILSAQDQDAIDWAISKTKLNDIENSTVDSLSGGQRQRVWVALALAQQTDIIYLDEPTTYLDLAHQLDLMKLLKQLNQEENRTIIMVLHDLNLAARFSDYMISMNSGQIVKAGTVEEVMTTANLKQVFQIDAIIGNDPYTKKPICLSYNTGT</sequence>
<dbReference type="PROSITE" id="PS50893">
    <property type="entry name" value="ABC_TRANSPORTER_2"/>
    <property type="match status" value="1"/>
</dbReference>
<evidence type="ECO:0000313" key="12">
    <source>
        <dbReference type="Proteomes" id="UP000663981"/>
    </source>
</evidence>
<dbReference type="InterPro" id="IPR051535">
    <property type="entry name" value="Siderophore_ABC-ATPase"/>
</dbReference>
<keyword evidence="6 11" id="KW-0067">ATP-binding</keyword>
<keyword evidence="8" id="KW-0406">Ion transport</keyword>
<evidence type="ECO:0000256" key="7">
    <source>
        <dbReference type="ARBA" id="ARBA00023004"/>
    </source>
</evidence>
<dbReference type="InterPro" id="IPR027417">
    <property type="entry name" value="P-loop_NTPase"/>
</dbReference>
<gene>
    <name evidence="11" type="ORF">I7822_06880</name>
</gene>
<dbReference type="InterPro" id="IPR003593">
    <property type="entry name" value="AAA+_ATPase"/>
</dbReference>
<dbReference type="InterPro" id="IPR003439">
    <property type="entry name" value="ABC_transporter-like_ATP-bd"/>
</dbReference>
<dbReference type="PROSITE" id="PS00211">
    <property type="entry name" value="ABC_TRANSPORTER_1"/>
    <property type="match status" value="1"/>
</dbReference>
<keyword evidence="7" id="KW-0408">Iron</keyword>
<dbReference type="CDD" id="cd03214">
    <property type="entry name" value="ABC_Iron-Siderophores_B12_Hemin"/>
    <property type="match status" value="1"/>
</dbReference>
<reference evidence="11 12" key="1">
    <citation type="submission" date="2021-03" db="EMBL/GenBank/DDBJ databases">
        <title>Whole genome sequence of Metabacillus bambusae BG109.</title>
        <authorList>
            <person name="Jeong J.W."/>
        </authorList>
    </citation>
    <scope>NUCLEOTIDE SEQUENCE [LARGE SCALE GENOMIC DNA]</scope>
    <source>
        <strain evidence="11 12">BG109</strain>
    </source>
</reference>
<evidence type="ECO:0000256" key="9">
    <source>
        <dbReference type="ARBA" id="ARBA00023136"/>
    </source>
</evidence>
<evidence type="ECO:0000256" key="1">
    <source>
        <dbReference type="ARBA" id="ARBA00004202"/>
    </source>
</evidence>
<feature type="domain" description="ABC transporter" evidence="10">
    <location>
        <begin position="4"/>
        <end position="240"/>
    </location>
</feature>
<dbReference type="RefSeq" id="WP_207976374.1">
    <property type="nucleotide sequence ID" value="NZ_JAGDEL010000004.1"/>
</dbReference>
<comment type="caution">
    <text evidence="11">The sequence shown here is derived from an EMBL/GenBank/DDBJ whole genome shotgun (WGS) entry which is preliminary data.</text>
</comment>
<dbReference type="SUPFAM" id="SSF52540">
    <property type="entry name" value="P-loop containing nucleoside triphosphate hydrolases"/>
    <property type="match status" value="1"/>
</dbReference>
<dbReference type="GO" id="GO:0005524">
    <property type="term" value="F:ATP binding"/>
    <property type="evidence" value="ECO:0007669"/>
    <property type="project" value="UniProtKB-KW"/>
</dbReference>
<dbReference type="Gene3D" id="3.40.50.300">
    <property type="entry name" value="P-loop containing nucleotide triphosphate hydrolases"/>
    <property type="match status" value="1"/>
</dbReference>
<protein>
    <submittedName>
        <fullName evidence="11">ABC transporter ATP-binding protein</fullName>
    </submittedName>
</protein>
<keyword evidence="3" id="KW-1003">Cell membrane</keyword>
<evidence type="ECO:0000256" key="2">
    <source>
        <dbReference type="ARBA" id="ARBA00022448"/>
    </source>
</evidence>
<evidence type="ECO:0000256" key="4">
    <source>
        <dbReference type="ARBA" id="ARBA00022496"/>
    </source>
</evidence>
<dbReference type="PANTHER" id="PTHR42771">
    <property type="entry name" value="IRON(3+)-HYDROXAMATE IMPORT ATP-BINDING PROTEIN FHUC"/>
    <property type="match status" value="1"/>
</dbReference>